<dbReference type="SUPFAM" id="SSF81338">
    <property type="entry name" value="Aquaporin-like"/>
    <property type="match status" value="1"/>
</dbReference>
<evidence type="ECO:0000313" key="10">
    <source>
        <dbReference type="Proteomes" id="UP001596527"/>
    </source>
</evidence>
<evidence type="ECO:0000256" key="5">
    <source>
        <dbReference type="ARBA" id="ARBA00022989"/>
    </source>
</evidence>
<feature type="transmembrane region" description="Helical" evidence="8">
    <location>
        <begin position="26"/>
        <end position="47"/>
    </location>
</feature>
<feature type="transmembrane region" description="Helical" evidence="8">
    <location>
        <begin position="248"/>
        <end position="269"/>
    </location>
</feature>
<dbReference type="Proteomes" id="UP001596527">
    <property type="component" value="Unassembled WGS sequence"/>
</dbReference>
<name>A0ABW2SJI3_9ACTO</name>
<accession>A0ABW2SJI3</accession>
<dbReference type="PANTHER" id="PTHR43829">
    <property type="entry name" value="AQUAPORIN OR AQUAGLYCEROPORIN RELATED"/>
    <property type="match status" value="1"/>
</dbReference>
<keyword evidence="4 7" id="KW-0812">Transmembrane</keyword>
<dbReference type="InterPro" id="IPR023271">
    <property type="entry name" value="Aquaporin-like"/>
</dbReference>
<evidence type="ECO:0000256" key="8">
    <source>
        <dbReference type="SAM" id="Phobius"/>
    </source>
</evidence>
<organism evidence="9 10">
    <name type="scientific">Schaalia naturae</name>
    <dbReference type="NCBI Taxonomy" id="635203"/>
    <lineage>
        <taxon>Bacteria</taxon>
        <taxon>Bacillati</taxon>
        <taxon>Actinomycetota</taxon>
        <taxon>Actinomycetes</taxon>
        <taxon>Actinomycetales</taxon>
        <taxon>Actinomycetaceae</taxon>
        <taxon>Schaalia</taxon>
    </lineage>
</organism>
<comment type="subcellular location">
    <subcellularLocation>
        <location evidence="1">Membrane</location>
        <topology evidence="1">Multi-pass membrane protein</topology>
    </subcellularLocation>
</comment>
<dbReference type="RefSeq" id="WP_380976172.1">
    <property type="nucleotide sequence ID" value="NZ_JBHTEF010000001.1"/>
</dbReference>
<keyword evidence="6 8" id="KW-0472">Membrane</keyword>
<dbReference type="Gene3D" id="1.20.1080.10">
    <property type="entry name" value="Glycerol uptake facilitator protein"/>
    <property type="match status" value="1"/>
</dbReference>
<feature type="transmembrane region" description="Helical" evidence="8">
    <location>
        <begin position="199"/>
        <end position="219"/>
    </location>
</feature>
<evidence type="ECO:0000256" key="6">
    <source>
        <dbReference type="ARBA" id="ARBA00023136"/>
    </source>
</evidence>
<protein>
    <submittedName>
        <fullName evidence="9">MIP/aquaporin family protein</fullName>
    </submittedName>
</protein>
<feature type="transmembrane region" description="Helical" evidence="8">
    <location>
        <begin position="56"/>
        <end position="76"/>
    </location>
</feature>
<keyword evidence="3 7" id="KW-0813">Transport</keyword>
<dbReference type="Pfam" id="PF00230">
    <property type="entry name" value="MIP"/>
    <property type="match status" value="1"/>
</dbReference>
<comment type="similarity">
    <text evidence="2 7">Belongs to the MIP/aquaporin (TC 1.A.8) family.</text>
</comment>
<sequence length="272" mass="27805">MLDALLTVATATDVPAVPTPWDMFSSEFLGTVIMMTIGTAVTAAVFLPRSKASNSGWVVVTLGWGFAVFAGCYGAWKTGAHLNPSVTVAKVIAHGFDGSVTLNGLPAGQGGIPVSAGNVGIYLAAQFLGAFVGAVLAWLALKRQYDQPTEPGVKLGTFATGPAVRSYGWNFVTEVVATGILVAWVLVSGGTPTQIGPLAVALVIVTIGMGLGGATGYALNPARDLSPRIAYTILPIPGKTPADWSYSWIPIIAPIVGSSLATVAVYALGMAA</sequence>
<dbReference type="InterPro" id="IPR000425">
    <property type="entry name" value="MIP"/>
</dbReference>
<evidence type="ECO:0000313" key="9">
    <source>
        <dbReference type="EMBL" id="MFC7580040.1"/>
    </source>
</evidence>
<evidence type="ECO:0000256" key="2">
    <source>
        <dbReference type="ARBA" id="ARBA00006175"/>
    </source>
</evidence>
<gene>
    <name evidence="9" type="ORF">ACFQWG_02200</name>
</gene>
<feature type="transmembrane region" description="Helical" evidence="8">
    <location>
        <begin position="167"/>
        <end position="187"/>
    </location>
</feature>
<evidence type="ECO:0000256" key="7">
    <source>
        <dbReference type="RuleBase" id="RU000477"/>
    </source>
</evidence>
<comment type="caution">
    <text evidence="9">The sequence shown here is derived from an EMBL/GenBank/DDBJ whole genome shotgun (WGS) entry which is preliminary data.</text>
</comment>
<proteinExistence type="inferred from homology"/>
<dbReference type="InterPro" id="IPR050363">
    <property type="entry name" value="MIP/Aquaporin"/>
</dbReference>
<dbReference type="InterPro" id="IPR022357">
    <property type="entry name" value="MIP_CS"/>
</dbReference>
<reference evidence="10" key="1">
    <citation type="journal article" date="2019" name="Int. J. Syst. Evol. Microbiol.">
        <title>The Global Catalogue of Microorganisms (GCM) 10K type strain sequencing project: providing services to taxonomists for standard genome sequencing and annotation.</title>
        <authorList>
            <consortium name="The Broad Institute Genomics Platform"/>
            <consortium name="The Broad Institute Genome Sequencing Center for Infectious Disease"/>
            <person name="Wu L."/>
            <person name="Ma J."/>
        </authorList>
    </citation>
    <scope>NUCLEOTIDE SEQUENCE [LARGE SCALE GENOMIC DNA]</scope>
    <source>
        <strain evidence="10">CCUG 56698</strain>
    </source>
</reference>
<evidence type="ECO:0000256" key="4">
    <source>
        <dbReference type="ARBA" id="ARBA00022692"/>
    </source>
</evidence>
<dbReference type="PRINTS" id="PR00783">
    <property type="entry name" value="MINTRINSICP"/>
</dbReference>
<evidence type="ECO:0000256" key="1">
    <source>
        <dbReference type="ARBA" id="ARBA00004141"/>
    </source>
</evidence>
<keyword evidence="5 8" id="KW-1133">Transmembrane helix</keyword>
<feature type="transmembrane region" description="Helical" evidence="8">
    <location>
        <begin position="119"/>
        <end position="141"/>
    </location>
</feature>
<evidence type="ECO:0000256" key="3">
    <source>
        <dbReference type="ARBA" id="ARBA00022448"/>
    </source>
</evidence>
<dbReference type="PROSITE" id="PS00221">
    <property type="entry name" value="MIP"/>
    <property type="match status" value="1"/>
</dbReference>
<dbReference type="PANTHER" id="PTHR43829:SF9">
    <property type="entry name" value="AQUAPORIN-9"/>
    <property type="match status" value="1"/>
</dbReference>
<keyword evidence="10" id="KW-1185">Reference proteome</keyword>
<dbReference type="EMBL" id="JBHTEF010000001">
    <property type="protein sequence ID" value="MFC7580040.1"/>
    <property type="molecule type" value="Genomic_DNA"/>
</dbReference>